<feature type="compositionally biased region" description="Polar residues" evidence="1">
    <location>
        <begin position="102"/>
        <end position="149"/>
    </location>
</feature>
<dbReference type="Proteomes" id="UP001652628">
    <property type="component" value="Chromosome 2R"/>
</dbReference>
<feature type="region of interest" description="Disordered" evidence="1">
    <location>
        <begin position="790"/>
        <end position="821"/>
    </location>
</feature>
<feature type="compositionally biased region" description="Basic and acidic residues" evidence="1">
    <location>
        <begin position="223"/>
        <end position="241"/>
    </location>
</feature>
<feature type="compositionally biased region" description="Polar residues" evidence="1">
    <location>
        <begin position="607"/>
        <end position="619"/>
    </location>
</feature>
<evidence type="ECO:0000313" key="2">
    <source>
        <dbReference type="Proteomes" id="UP001652628"/>
    </source>
</evidence>
<evidence type="ECO:0000256" key="1">
    <source>
        <dbReference type="SAM" id="MobiDB-lite"/>
    </source>
</evidence>
<feature type="compositionally biased region" description="Basic and acidic residues" evidence="1">
    <location>
        <begin position="699"/>
        <end position="715"/>
    </location>
</feature>
<feature type="compositionally biased region" description="Basic and acidic residues" evidence="1">
    <location>
        <begin position="802"/>
        <end position="812"/>
    </location>
</feature>
<dbReference type="RefSeq" id="XP_070851024.1">
    <property type="nucleotide sequence ID" value="XM_070994923.1"/>
</dbReference>
<name>A0ABM4TM28_DROSZ</name>
<organism evidence="2 3">
    <name type="scientific">Drosophila suzukii</name>
    <name type="common">Spotted-wing drosophila fruit fly</name>
    <dbReference type="NCBI Taxonomy" id="28584"/>
    <lineage>
        <taxon>Eukaryota</taxon>
        <taxon>Metazoa</taxon>
        <taxon>Ecdysozoa</taxon>
        <taxon>Arthropoda</taxon>
        <taxon>Hexapoda</taxon>
        <taxon>Insecta</taxon>
        <taxon>Pterygota</taxon>
        <taxon>Neoptera</taxon>
        <taxon>Endopterygota</taxon>
        <taxon>Diptera</taxon>
        <taxon>Brachycera</taxon>
        <taxon>Muscomorpha</taxon>
        <taxon>Ephydroidea</taxon>
        <taxon>Drosophilidae</taxon>
        <taxon>Drosophila</taxon>
        <taxon>Sophophora</taxon>
    </lineage>
</organism>
<evidence type="ECO:0000313" key="3">
    <source>
        <dbReference type="RefSeq" id="XP_070851024.1"/>
    </source>
</evidence>
<feature type="compositionally biased region" description="Basic and acidic residues" evidence="1">
    <location>
        <begin position="728"/>
        <end position="743"/>
    </location>
</feature>
<keyword evidence="2" id="KW-1185">Reference proteome</keyword>
<feature type="compositionally biased region" description="Basic and acidic residues" evidence="1">
    <location>
        <begin position="668"/>
        <end position="678"/>
    </location>
</feature>
<sequence>MADPNFQFPRQYLTIENDTIGMSTCTDNNEISLEQNRGTKLKESVSFTGCGSHFVGLTLIPERRKRVSGGDCDYNILRNPLVVRSGEIPDQGECDPSCPYRENNQGQNNYQQTPEPYYNQNYDRSAPAQNQTGYYDNSQPQQVYGSPGNNCYVPPGRTQPQTKDRGGNDCGCDPPSGRRAYRTPSSHYMEYREFQQSPKKNPVLEKPHYSEYPAESQRSNRLPRNDSECSCERRSSPERRQVQRTSRLQKKVSECSCESESLEEKQPVQRSNRLQRKSSECSCAAGSPPRRQQVQRRSPPDKSYYQRKPTQAAQACSVRCHARSHVQGSPPPPAPKRKCPAATPPPTCRKPAPRTRPTITSRNRRKCTVCNRCSDEESSEPIDYVEGSRSRTEVLRNPLVQSRSSYECNNDQPHESYSEEYPVQRRTRSASCRKPTPEGRCCSRKGPPLCSNETLMEKPVQSYRFSCPENGKCASCRKLCPKCHKVMPQKQRSASAKRYVSSVAQKCCPMCGLLPMMPNISIPDIASSNRIIYKTLGRCRPRKVPKTRYELTICCKKRCQGGRNSHYMTGTIATSLKRRAKAVMMGGNPVAPSRTSSHRQGIRQSFTPAQNVPSHSQSTGHKRSQSRAGISFSDQDRSTPSTSGQQRERSAAPPQFKMRTPSANLVQKSERRESEREAIPSQQRTRTASPIVEIHSSSRRHETYRDSSHPKDQSHSYRSQPEPAPSYRTEHEPAPSNRSRPDPPDIPAAYSAPASMEPEVSEPNRRGASYLGTELNPFYRGSFLKVRYSRDSSQNRLSPVHQRGEKVQEMPKARKSPGMGLPMKYTRLSQLQAWVFGDPFVKANDNLGTWSWRQIFGRSKKRAASKNKPAKPVEANV</sequence>
<protein>
    <submittedName>
        <fullName evidence="3">Serine/arginine repetitive matrix protein 2</fullName>
    </submittedName>
</protein>
<dbReference type="GeneID" id="108019562"/>
<gene>
    <name evidence="3" type="primary">LOC108019562</name>
</gene>
<feature type="region of interest" description="Disordered" evidence="1">
    <location>
        <begin position="262"/>
        <end position="360"/>
    </location>
</feature>
<reference evidence="3" key="1">
    <citation type="submission" date="2025-08" db="UniProtKB">
        <authorList>
            <consortium name="RefSeq"/>
        </authorList>
    </citation>
    <scope>IDENTIFICATION</scope>
</reference>
<feature type="region of interest" description="Disordered" evidence="1">
    <location>
        <begin position="86"/>
        <end position="249"/>
    </location>
</feature>
<feature type="region of interest" description="Disordered" evidence="1">
    <location>
        <begin position="607"/>
        <end position="768"/>
    </location>
</feature>
<accession>A0ABM4TM28</accession>
<feature type="compositionally biased region" description="Low complexity" evidence="1">
    <location>
        <begin position="287"/>
        <end position="297"/>
    </location>
</feature>
<proteinExistence type="predicted"/>